<dbReference type="GO" id="GO:0005886">
    <property type="term" value="C:plasma membrane"/>
    <property type="evidence" value="ECO:0007669"/>
    <property type="project" value="UniProtKB-SubCell"/>
</dbReference>
<comment type="subcellular location">
    <subcellularLocation>
        <location evidence="1">Cell membrane</location>
        <topology evidence="1">Multi-pass membrane protein</topology>
    </subcellularLocation>
</comment>
<dbReference type="CDD" id="cd06225">
    <property type="entry name" value="HAMP"/>
    <property type="match status" value="1"/>
</dbReference>
<keyword evidence="7" id="KW-0418">Kinase</keyword>
<keyword evidence="4" id="KW-0808">Transferase</keyword>
<dbReference type="Proteomes" id="UP000297900">
    <property type="component" value="Unassembled WGS sequence"/>
</dbReference>
<dbReference type="InterPro" id="IPR050640">
    <property type="entry name" value="Bact_2-comp_sensor_kinase"/>
</dbReference>
<evidence type="ECO:0000256" key="11">
    <source>
        <dbReference type="ARBA" id="ARBA00023136"/>
    </source>
</evidence>
<dbReference type="InterPro" id="IPR003660">
    <property type="entry name" value="HAMP_dom"/>
</dbReference>
<keyword evidence="5 12" id="KW-0812">Transmembrane</keyword>
<evidence type="ECO:0000256" key="9">
    <source>
        <dbReference type="ARBA" id="ARBA00022989"/>
    </source>
</evidence>
<dbReference type="Gene3D" id="6.10.340.10">
    <property type="match status" value="1"/>
</dbReference>
<dbReference type="InterPro" id="IPR036890">
    <property type="entry name" value="HATPase_C_sf"/>
</dbReference>
<dbReference type="Pfam" id="PF02518">
    <property type="entry name" value="HATPase_c"/>
    <property type="match status" value="1"/>
</dbReference>
<sequence>MVKLNVFTKMILVILLLLIPTLIFYSISNSTSIKVVEKLIQNSTSKQLSFFSKQLDNSVNQLSDFAVNMTQDPNVREFMGYSFKRTDYEEMRLYSSILEKLELYSISTTWPSKTTVFSMQEKRALSGSTAESFDPEQLRQYVTDNTWQLRDQPAQGQETFYYYSVVPAVYKRFEDIHAVIEVNFPRSNIENMLDQYESVSNGQAFLFSADQGNIITAKSGIHNHMNELQKLLQNEKLSESGNFRVNVEGVFYELYYERVSSLGWYIVDYVPKETILHPIRLSQINFYITISLLLAVGVVFALTLYRNVQFPIMQLIRNIERVKQGDYVTPLRTNRNKEFQYLFDRFNEMTLQIRLLIEKVYEEKLQSRNATLKQLQSQINPHFLYNCLSFIMNMTKLKKHDDVVMMTYHLSQYYRYVTRIETETVPLSIEMEFTLHYLKIIQMRFVQIDMEYDIPDSIKSIMIPKLLIQPIVENAVKHGVEKTGEHGRLWIRADKENGEIRVVVEDNGVGMTDEEIEVLMSQLQQPIGGDIGTGLRNVHKRLLMHFGDDAGIKVSSSESGGLKVILYWKDVESVVSTHDGIDDRR</sequence>
<keyword evidence="2" id="KW-1003">Cell membrane</keyword>
<dbReference type="EMBL" id="SOMN01000002">
    <property type="protein sequence ID" value="TFE30866.1"/>
    <property type="molecule type" value="Genomic_DNA"/>
</dbReference>
<dbReference type="GO" id="GO:0000155">
    <property type="term" value="F:phosphorelay sensor kinase activity"/>
    <property type="evidence" value="ECO:0007669"/>
    <property type="project" value="InterPro"/>
</dbReference>
<dbReference type="AlphaFoldDB" id="A0A4Y8M5C0"/>
<evidence type="ECO:0000256" key="2">
    <source>
        <dbReference type="ARBA" id="ARBA00022475"/>
    </source>
</evidence>
<organism evidence="14 15">
    <name type="scientific">Cohnella luojiensis</name>
    <dbReference type="NCBI Taxonomy" id="652876"/>
    <lineage>
        <taxon>Bacteria</taxon>
        <taxon>Bacillati</taxon>
        <taxon>Bacillota</taxon>
        <taxon>Bacilli</taxon>
        <taxon>Bacillales</taxon>
        <taxon>Paenibacillaceae</taxon>
        <taxon>Cohnella</taxon>
    </lineage>
</organism>
<dbReference type="SMART" id="SM00387">
    <property type="entry name" value="HATPase_c"/>
    <property type="match status" value="1"/>
</dbReference>
<protein>
    <submittedName>
        <fullName evidence="14">HAMP domain-containing protein</fullName>
    </submittedName>
</protein>
<keyword evidence="9 12" id="KW-1133">Transmembrane helix</keyword>
<dbReference type="PANTHER" id="PTHR34220">
    <property type="entry name" value="SENSOR HISTIDINE KINASE YPDA"/>
    <property type="match status" value="1"/>
</dbReference>
<reference evidence="14 15" key="1">
    <citation type="submission" date="2019-03" db="EMBL/GenBank/DDBJ databases">
        <title>Cohnella endophytica sp. nov., a novel endophytic bacterium isolated from bark of Sonneratia apetala.</title>
        <authorList>
            <person name="Tuo L."/>
        </authorList>
    </citation>
    <scope>NUCLEOTIDE SEQUENCE [LARGE SCALE GENOMIC DNA]</scope>
    <source>
        <strain evidence="14 15">CCTCC AB 208254</strain>
    </source>
</reference>
<proteinExistence type="predicted"/>
<comment type="caution">
    <text evidence="14">The sequence shown here is derived from an EMBL/GenBank/DDBJ whole genome shotgun (WGS) entry which is preliminary data.</text>
</comment>
<evidence type="ECO:0000256" key="5">
    <source>
        <dbReference type="ARBA" id="ARBA00022692"/>
    </source>
</evidence>
<feature type="domain" description="HAMP" evidence="13">
    <location>
        <begin position="306"/>
        <end position="358"/>
    </location>
</feature>
<dbReference type="OrthoDB" id="2521939at2"/>
<evidence type="ECO:0000256" key="8">
    <source>
        <dbReference type="ARBA" id="ARBA00022840"/>
    </source>
</evidence>
<evidence type="ECO:0000256" key="4">
    <source>
        <dbReference type="ARBA" id="ARBA00022679"/>
    </source>
</evidence>
<accession>A0A4Y8M5C0</accession>
<dbReference type="SUPFAM" id="SSF158472">
    <property type="entry name" value="HAMP domain-like"/>
    <property type="match status" value="1"/>
</dbReference>
<evidence type="ECO:0000256" key="6">
    <source>
        <dbReference type="ARBA" id="ARBA00022741"/>
    </source>
</evidence>
<name>A0A4Y8M5C0_9BACL</name>
<keyword evidence="15" id="KW-1185">Reference proteome</keyword>
<evidence type="ECO:0000259" key="13">
    <source>
        <dbReference type="PROSITE" id="PS50885"/>
    </source>
</evidence>
<feature type="transmembrane region" description="Helical" evidence="12">
    <location>
        <begin position="284"/>
        <end position="305"/>
    </location>
</feature>
<dbReference type="InterPro" id="IPR010559">
    <property type="entry name" value="Sig_transdc_His_kin_internal"/>
</dbReference>
<evidence type="ECO:0000256" key="1">
    <source>
        <dbReference type="ARBA" id="ARBA00004651"/>
    </source>
</evidence>
<dbReference type="Pfam" id="PF06580">
    <property type="entry name" value="His_kinase"/>
    <property type="match status" value="1"/>
</dbReference>
<dbReference type="PANTHER" id="PTHR34220:SF11">
    <property type="entry name" value="SENSOR PROTEIN KINASE HPTS"/>
    <property type="match status" value="1"/>
</dbReference>
<keyword evidence="11 12" id="KW-0472">Membrane</keyword>
<evidence type="ECO:0000256" key="7">
    <source>
        <dbReference type="ARBA" id="ARBA00022777"/>
    </source>
</evidence>
<evidence type="ECO:0000256" key="3">
    <source>
        <dbReference type="ARBA" id="ARBA00022553"/>
    </source>
</evidence>
<evidence type="ECO:0000256" key="12">
    <source>
        <dbReference type="SAM" id="Phobius"/>
    </source>
</evidence>
<keyword evidence="6" id="KW-0547">Nucleotide-binding</keyword>
<keyword evidence="3" id="KW-0597">Phosphoprotein</keyword>
<evidence type="ECO:0000256" key="10">
    <source>
        <dbReference type="ARBA" id="ARBA00023012"/>
    </source>
</evidence>
<keyword evidence="10" id="KW-0902">Two-component regulatory system</keyword>
<evidence type="ECO:0000313" key="15">
    <source>
        <dbReference type="Proteomes" id="UP000297900"/>
    </source>
</evidence>
<dbReference type="GO" id="GO:0005524">
    <property type="term" value="F:ATP binding"/>
    <property type="evidence" value="ECO:0007669"/>
    <property type="project" value="UniProtKB-KW"/>
</dbReference>
<dbReference type="RefSeq" id="WP_135150745.1">
    <property type="nucleotide sequence ID" value="NZ_SOMN01000002.1"/>
</dbReference>
<dbReference type="InterPro" id="IPR003594">
    <property type="entry name" value="HATPase_dom"/>
</dbReference>
<gene>
    <name evidence="14" type="ORF">E2980_03560</name>
</gene>
<evidence type="ECO:0000313" key="14">
    <source>
        <dbReference type="EMBL" id="TFE30866.1"/>
    </source>
</evidence>
<dbReference type="PROSITE" id="PS50885">
    <property type="entry name" value="HAMP"/>
    <property type="match status" value="1"/>
</dbReference>
<keyword evidence="8" id="KW-0067">ATP-binding</keyword>
<dbReference type="SUPFAM" id="SSF55874">
    <property type="entry name" value="ATPase domain of HSP90 chaperone/DNA topoisomerase II/histidine kinase"/>
    <property type="match status" value="1"/>
</dbReference>
<dbReference type="Gene3D" id="3.30.565.10">
    <property type="entry name" value="Histidine kinase-like ATPase, C-terminal domain"/>
    <property type="match status" value="1"/>
</dbReference>